<evidence type="ECO:0000313" key="1">
    <source>
        <dbReference type="EMBL" id="KKW21499.1"/>
    </source>
</evidence>
<dbReference type="AlphaFoldDB" id="A0A0G1ZPV5"/>
<name>A0A0G1ZPV5_9BACT</name>
<accession>A0A0G1ZPV5</accession>
<dbReference type="EMBL" id="LCQQ01000004">
    <property type="protein sequence ID" value="KKW21499.1"/>
    <property type="molecule type" value="Genomic_DNA"/>
</dbReference>
<gene>
    <name evidence="1" type="ORF">UY61_C0004G0007</name>
</gene>
<sequence>MSTIIAAFFHAIRYAAVALIALFFASAAFAYGTRLYPVAVVDGSPVWMRTWERMIDAAEKFTNADRALGGESPLDFSLPENARIQSDIRRNTLTYIIEDKIISEEGSNFIDGFGSFTSEEVQKIMRASVRDPKEIARDVYGVSLDEYKALILAPQARRNALAGALQSRGRTLDDWLYEMKIKKSVKLYFTSYRWNGKTVE</sequence>
<dbReference type="Proteomes" id="UP000034201">
    <property type="component" value="Unassembled WGS sequence"/>
</dbReference>
<reference evidence="1 2" key="1">
    <citation type="journal article" date="2015" name="Nature">
        <title>rRNA introns, odd ribosomes, and small enigmatic genomes across a large radiation of phyla.</title>
        <authorList>
            <person name="Brown C.T."/>
            <person name="Hug L.A."/>
            <person name="Thomas B.C."/>
            <person name="Sharon I."/>
            <person name="Castelle C.J."/>
            <person name="Singh A."/>
            <person name="Wilkins M.J."/>
            <person name="Williams K.H."/>
            <person name="Banfield J.F."/>
        </authorList>
    </citation>
    <scope>NUCLEOTIDE SEQUENCE [LARGE SCALE GENOMIC DNA]</scope>
</reference>
<protein>
    <submittedName>
        <fullName evidence="1">Uncharacterized protein</fullName>
    </submittedName>
</protein>
<proteinExistence type="predicted"/>
<organism evidence="1 2">
    <name type="scientific">Candidatus Adlerbacteria bacterium GW2011_GWC1_50_9</name>
    <dbReference type="NCBI Taxonomy" id="1618608"/>
    <lineage>
        <taxon>Bacteria</taxon>
        <taxon>Candidatus Adleribacteriota</taxon>
    </lineage>
</organism>
<comment type="caution">
    <text evidence="1">The sequence shown here is derived from an EMBL/GenBank/DDBJ whole genome shotgun (WGS) entry which is preliminary data.</text>
</comment>
<evidence type="ECO:0000313" key="2">
    <source>
        <dbReference type="Proteomes" id="UP000034201"/>
    </source>
</evidence>